<evidence type="ECO:0000313" key="1">
    <source>
        <dbReference type="EMBL" id="ALK43925.1"/>
    </source>
</evidence>
<name>A0A140AYM8_LEGPN</name>
<keyword evidence="1" id="KW-0614">Plasmid</keyword>
<geneLocation type="plasmid" evidence="1">
    <name>Mobile Element-1</name>
</geneLocation>
<dbReference type="EMBL" id="KT271770">
    <property type="protein sequence ID" value="ALK43925.1"/>
    <property type="molecule type" value="Genomic_DNA"/>
</dbReference>
<organism evidence="1">
    <name type="scientific">Legionella pneumophila</name>
    <dbReference type="NCBI Taxonomy" id="446"/>
    <lineage>
        <taxon>Bacteria</taxon>
        <taxon>Pseudomonadati</taxon>
        <taxon>Pseudomonadota</taxon>
        <taxon>Gammaproteobacteria</taxon>
        <taxon>Legionellales</taxon>
        <taxon>Legionellaceae</taxon>
        <taxon>Legionella</taxon>
    </lineage>
</organism>
<sequence length="108" mass="12613">MFWRFVFNPIIQLIGGENERPINPQYVLYYTNTGQYPKSWVSAIAMWFDIYMKYGEIRMPSFKLTYDIGIIRCGQNVSTYVALGWVCTHPTQCLPFNGVYVLKSILKP</sequence>
<proteinExistence type="predicted"/>
<accession>A0A140AYM8</accession>
<dbReference type="AlphaFoldDB" id="A0A140AYM8"/>
<reference evidence="1" key="1">
    <citation type="journal article" date="2016" name="Cell. Microbiol.">
        <title>Active and Adaptive Legionella CRISPR-Cas reveals a recurrent challenge to the pathogen.</title>
        <authorList>
            <person name="Rao C."/>
            <person name="Guyard C."/>
            <person name="Pelaz C."/>
            <person name="Wasserscheid J."/>
            <person name="Bondy-Denomy J."/>
            <person name="Dewar K."/>
            <person name="Ensminger A.W."/>
        </authorList>
    </citation>
    <scope>NUCLEOTIDE SEQUENCE</scope>
    <source>
        <strain evidence="1">Murcia-2001 4983</strain>
        <plasmid evidence="1">Mobile Element-1</plasmid>
    </source>
</reference>
<protein>
    <submittedName>
        <fullName evidence="1">Uncharacterized protein</fullName>
    </submittedName>
</protein>